<dbReference type="PANTHER" id="PTHR43877:SF2">
    <property type="entry name" value="AMINOALKYLPHOSPHONATE N-ACETYLTRANSFERASE-RELATED"/>
    <property type="match status" value="1"/>
</dbReference>
<dbReference type="OrthoDB" id="8595358at2"/>
<feature type="domain" description="N-acetyltransferase" evidence="3">
    <location>
        <begin position="3"/>
        <end position="152"/>
    </location>
</feature>
<evidence type="ECO:0000256" key="2">
    <source>
        <dbReference type="ARBA" id="ARBA00023315"/>
    </source>
</evidence>
<comment type="caution">
    <text evidence="4">The sequence shown here is derived from an EMBL/GenBank/DDBJ whole genome shotgun (WGS) entry which is preliminary data.</text>
</comment>
<dbReference type="GO" id="GO:0016747">
    <property type="term" value="F:acyltransferase activity, transferring groups other than amino-acyl groups"/>
    <property type="evidence" value="ECO:0007669"/>
    <property type="project" value="InterPro"/>
</dbReference>
<dbReference type="EMBL" id="LOXM01000279">
    <property type="protein sequence ID" value="KVG53134.1"/>
    <property type="molecule type" value="Genomic_DNA"/>
</dbReference>
<dbReference type="CDD" id="cd04301">
    <property type="entry name" value="NAT_SF"/>
    <property type="match status" value="1"/>
</dbReference>
<gene>
    <name evidence="4" type="ORF">WJ33_08430</name>
</gene>
<evidence type="ECO:0000256" key="1">
    <source>
        <dbReference type="ARBA" id="ARBA00022679"/>
    </source>
</evidence>
<dbReference type="AlphaFoldDB" id="A0A118HJH8"/>
<reference evidence="4 5" key="1">
    <citation type="submission" date="2015-11" db="EMBL/GenBank/DDBJ databases">
        <title>Expanding the genomic diversity of Burkholderia species for the development of highly accurate diagnostics.</title>
        <authorList>
            <person name="Sahl J."/>
            <person name="Keim P."/>
            <person name="Wagner D."/>
        </authorList>
    </citation>
    <scope>NUCLEOTIDE SEQUENCE [LARGE SCALE GENOMIC DNA]</scope>
    <source>
        <strain evidence="4 5">MSMB2036</strain>
    </source>
</reference>
<accession>A0A118HJH8</accession>
<dbReference type="PROSITE" id="PS51186">
    <property type="entry name" value="GNAT"/>
    <property type="match status" value="1"/>
</dbReference>
<dbReference type="Proteomes" id="UP000064029">
    <property type="component" value="Unassembled WGS sequence"/>
</dbReference>
<keyword evidence="1" id="KW-0808">Transferase</keyword>
<name>A0A118HJH8_9BURK</name>
<proteinExistence type="predicted"/>
<protein>
    <recommendedName>
        <fullName evidence="3">N-acetyltransferase domain-containing protein</fullName>
    </recommendedName>
</protein>
<sequence length="152" mass="16351">MAVTLRPATSADAGELADLYLRSRSEPASYAPLAHTDASVRDWVADVLVPSGGVTVAVDHGTIVGMAARSEADGVVWLDQLYVCPSVKRRGIGTRLLNSVTSCTRLPVQLYTFAMNRAAAAFYERHAFVAIAHRDGSSNEEGCPDVLYRLAR</sequence>
<organism evidence="4 5">
    <name type="scientific">Burkholderia ubonensis</name>
    <dbReference type="NCBI Taxonomy" id="101571"/>
    <lineage>
        <taxon>Bacteria</taxon>
        <taxon>Pseudomonadati</taxon>
        <taxon>Pseudomonadota</taxon>
        <taxon>Betaproteobacteria</taxon>
        <taxon>Burkholderiales</taxon>
        <taxon>Burkholderiaceae</taxon>
        <taxon>Burkholderia</taxon>
        <taxon>Burkholderia cepacia complex</taxon>
    </lineage>
</organism>
<evidence type="ECO:0000259" key="3">
    <source>
        <dbReference type="PROSITE" id="PS51186"/>
    </source>
</evidence>
<dbReference type="RefSeq" id="WP_059760358.1">
    <property type="nucleotide sequence ID" value="NZ_CP013416.1"/>
</dbReference>
<dbReference type="InterPro" id="IPR016181">
    <property type="entry name" value="Acyl_CoA_acyltransferase"/>
</dbReference>
<dbReference type="PANTHER" id="PTHR43877">
    <property type="entry name" value="AMINOALKYLPHOSPHONATE N-ACETYLTRANSFERASE-RELATED-RELATED"/>
    <property type="match status" value="1"/>
</dbReference>
<keyword evidence="2" id="KW-0012">Acyltransferase</keyword>
<evidence type="ECO:0000313" key="4">
    <source>
        <dbReference type="EMBL" id="KVG53134.1"/>
    </source>
</evidence>
<dbReference type="Pfam" id="PF00583">
    <property type="entry name" value="Acetyltransf_1"/>
    <property type="match status" value="1"/>
</dbReference>
<dbReference type="InterPro" id="IPR050832">
    <property type="entry name" value="Bact_Acetyltransf"/>
</dbReference>
<dbReference type="InterPro" id="IPR000182">
    <property type="entry name" value="GNAT_dom"/>
</dbReference>
<dbReference type="SUPFAM" id="SSF55729">
    <property type="entry name" value="Acyl-CoA N-acyltransferases (Nat)"/>
    <property type="match status" value="1"/>
</dbReference>
<dbReference type="Gene3D" id="3.40.630.30">
    <property type="match status" value="1"/>
</dbReference>
<evidence type="ECO:0000313" key="5">
    <source>
        <dbReference type="Proteomes" id="UP000064029"/>
    </source>
</evidence>